<dbReference type="Proteomes" id="UP000028549">
    <property type="component" value="Unassembled WGS sequence"/>
</dbReference>
<proteinExistence type="predicted"/>
<feature type="transmembrane region" description="Helical" evidence="1">
    <location>
        <begin position="12"/>
        <end position="30"/>
    </location>
</feature>
<evidence type="ECO:0000313" key="3">
    <source>
        <dbReference type="EMBL" id="KEZ49563.1"/>
    </source>
</evidence>
<keyword evidence="4" id="KW-1185">Reference proteome</keyword>
<dbReference type="RefSeq" id="WP_029566256.1">
    <property type="nucleotide sequence ID" value="NZ_JNVC02000010.1"/>
</dbReference>
<feature type="transmembrane region" description="Helical" evidence="1">
    <location>
        <begin position="36"/>
        <end position="58"/>
    </location>
</feature>
<dbReference type="InterPro" id="IPR002881">
    <property type="entry name" value="DUF58"/>
</dbReference>
<dbReference type="EMBL" id="JNVC02000010">
    <property type="protein sequence ID" value="KEZ49563.1"/>
    <property type="molecule type" value="Genomic_DNA"/>
</dbReference>
<reference evidence="3 4" key="1">
    <citation type="journal article" date="2005" name="Int. J. Syst. Evol. Microbiol.">
        <title>Bacillus cibi sp. nov., isolated from jeotgal, a traditional Korean fermented seafood.</title>
        <authorList>
            <person name="Yoon J.H."/>
            <person name="Lee C.H."/>
            <person name="Oh T.K."/>
        </authorList>
    </citation>
    <scope>NUCLEOTIDE SEQUENCE [LARGE SCALE GENOMIC DNA]</scope>
    <source>
        <strain evidence="3 4">DSM 16189</strain>
    </source>
</reference>
<evidence type="ECO:0000313" key="4">
    <source>
        <dbReference type="Proteomes" id="UP000028549"/>
    </source>
</evidence>
<feature type="domain" description="DUF58" evidence="2">
    <location>
        <begin position="207"/>
        <end position="370"/>
    </location>
</feature>
<gene>
    <name evidence="3" type="ORF">GS18_0214965</name>
</gene>
<keyword evidence="1" id="KW-0472">Membrane</keyword>
<dbReference type="STRING" id="246786.GS18_0214965"/>
<sequence>MKSFFLKIRYVWKLVSLLFFTAVTFAYAMFQGGFVSWFLFYSFLPISLYSLLVALYPLRTFEVTRAINQEQFSVGEKLIGTITIERAFPFPLFYLVVEDVLPEKLSKLMEMQEPKKLLYPWFKKKIIMSYELSRMPRGEHRFTQVRVRTGDLFGLIDKEVTFDVENYFLVYPHSVDLSYRQNEKQFEQGAASSKAKFWQDTTMAIGIRDYQPGDRFSWIDWKSTARRDRIMTKEFEQMQSHDVVVMMDRTPSDVFEEIVTFSASLAKSIIKSGAKLGFVSIGSEKSIFSIGETEQHLQQIYYHLAKTDCDSGTSFAEIAETELPVWQSKNATPLLVTSALSLDLVRKLERLGSRSHATLVFLVKKEGERITSEEKVMMDRLIKRKIITKAVGAGRFEEAFKEVSML</sequence>
<evidence type="ECO:0000256" key="1">
    <source>
        <dbReference type="SAM" id="Phobius"/>
    </source>
</evidence>
<evidence type="ECO:0000259" key="2">
    <source>
        <dbReference type="Pfam" id="PF01882"/>
    </source>
</evidence>
<protein>
    <recommendedName>
        <fullName evidence="2">DUF58 domain-containing protein</fullName>
    </recommendedName>
</protein>
<comment type="caution">
    <text evidence="3">The sequence shown here is derived from an EMBL/GenBank/DDBJ whole genome shotgun (WGS) entry which is preliminary data.</text>
</comment>
<organism evidence="3 4">
    <name type="scientific">Metabacillus indicus</name>
    <name type="common">Bacillus indicus</name>
    <dbReference type="NCBI Taxonomy" id="246786"/>
    <lineage>
        <taxon>Bacteria</taxon>
        <taxon>Bacillati</taxon>
        <taxon>Bacillota</taxon>
        <taxon>Bacilli</taxon>
        <taxon>Bacillales</taxon>
        <taxon>Bacillaceae</taxon>
        <taxon>Metabacillus</taxon>
    </lineage>
</organism>
<name>A0A084GQF1_METID</name>
<dbReference type="PANTHER" id="PTHR34351:SF2">
    <property type="entry name" value="DUF58 DOMAIN-CONTAINING PROTEIN"/>
    <property type="match status" value="1"/>
</dbReference>
<accession>A0A084GQF1</accession>
<dbReference type="PANTHER" id="PTHR34351">
    <property type="entry name" value="SLR1927 PROTEIN-RELATED"/>
    <property type="match status" value="1"/>
</dbReference>
<keyword evidence="1" id="KW-1133">Transmembrane helix</keyword>
<keyword evidence="1" id="KW-0812">Transmembrane</keyword>
<dbReference type="Pfam" id="PF01882">
    <property type="entry name" value="DUF58"/>
    <property type="match status" value="1"/>
</dbReference>
<dbReference type="AlphaFoldDB" id="A0A084GQF1"/>
<dbReference type="OrthoDB" id="140416at2"/>